<proteinExistence type="predicted"/>
<keyword evidence="3" id="KW-1185">Reference proteome</keyword>
<dbReference type="Proteomes" id="UP000265515">
    <property type="component" value="Unassembled WGS sequence"/>
</dbReference>
<dbReference type="AlphaFoldDB" id="A0A388KBF4"/>
<feature type="compositionally biased region" description="Low complexity" evidence="1">
    <location>
        <begin position="220"/>
        <end position="229"/>
    </location>
</feature>
<evidence type="ECO:0000313" key="2">
    <source>
        <dbReference type="EMBL" id="GBG67392.1"/>
    </source>
</evidence>
<gene>
    <name evidence="2" type="ORF">CBR_g529</name>
</gene>
<evidence type="ECO:0000313" key="3">
    <source>
        <dbReference type="Proteomes" id="UP000265515"/>
    </source>
</evidence>
<reference evidence="2 3" key="1">
    <citation type="journal article" date="2018" name="Cell">
        <title>The Chara Genome: Secondary Complexity and Implications for Plant Terrestrialization.</title>
        <authorList>
            <person name="Nishiyama T."/>
            <person name="Sakayama H."/>
            <person name="Vries J.D."/>
            <person name="Buschmann H."/>
            <person name="Saint-Marcoux D."/>
            <person name="Ullrich K.K."/>
            <person name="Haas F.B."/>
            <person name="Vanderstraeten L."/>
            <person name="Becker D."/>
            <person name="Lang D."/>
            <person name="Vosolsobe S."/>
            <person name="Rombauts S."/>
            <person name="Wilhelmsson P.K.I."/>
            <person name="Janitza P."/>
            <person name="Kern R."/>
            <person name="Heyl A."/>
            <person name="Rumpler F."/>
            <person name="Villalobos L.I.A.C."/>
            <person name="Clay J.M."/>
            <person name="Skokan R."/>
            <person name="Toyoda A."/>
            <person name="Suzuki Y."/>
            <person name="Kagoshima H."/>
            <person name="Schijlen E."/>
            <person name="Tajeshwar N."/>
            <person name="Catarino B."/>
            <person name="Hetherington A.J."/>
            <person name="Saltykova A."/>
            <person name="Bonnot C."/>
            <person name="Breuninger H."/>
            <person name="Symeonidi A."/>
            <person name="Radhakrishnan G.V."/>
            <person name="Van Nieuwerburgh F."/>
            <person name="Deforce D."/>
            <person name="Chang C."/>
            <person name="Karol K.G."/>
            <person name="Hedrich R."/>
            <person name="Ulvskov P."/>
            <person name="Glockner G."/>
            <person name="Delwiche C.F."/>
            <person name="Petrasek J."/>
            <person name="Van de Peer Y."/>
            <person name="Friml J."/>
            <person name="Beilby M."/>
            <person name="Dolan L."/>
            <person name="Kohara Y."/>
            <person name="Sugano S."/>
            <person name="Fujiyama A."/>
            <person name="Delaux P.-M."/>
            <person name="Quint M."/>
            <person name="TheiBen G."/>
            <person name="Hagemann M."/>
            <person name="Harholt J."/>
            <person name="Dunand C."/>
            <person name="Zachgo S."/>
            <person name="Langdale J."/>
            <person name="Maumus F."/>
            <person name="Straeten D.V.D."/>
            <person name="Gould S.B."/>
            <person name="Rensing S.A."/>
        </authorList>
    </citation>
    <scope>NUCLEOTIDE SEQUENCE [LARGE SCALE GENOMIC DNA]</scope>
    <source>
        <strain evidence="2 3">S276</strain>
    </source>
</reference>
<protein>
    <submittedName>
        <fullName evidence="2">Uncharacterized protein</fullName>
    </submittedName>
</protein>
<organism evidence="2 3">
    <name type="scientific">Chara braunii</name>
    <name type="common">Braun's stonewort</name>
    <dbReference type="NCBI Taxonomy" id="69332"/>
    <lineage>
        <taxon>Eukaryota</taxon>
        <taxon>Viridiplantae</taxon>
        <taxon>Streptophyta</taxon>
        <taxon>Charophyceae</taxon>
        <taxon>Charales</taxon>
        <taxon>Characeae</taxon>
        <taxon>Chara</taxon>
    </lineage>
</organism>
<feature type="region of interest" description="Disordered" evidence="1">
    <location>
        <begin position="156"/>
        <end position="238"/>
    </location>
</feature>
<dbReference type="EMBL" id="BFEA01000087">
    <property type="protein sequence ID" value="GBG67392.1"/>
    <property type="molecule type" value="Genomic_DNA"/>
</dbReference>
<dbReference type="Gramene" id="GBG67392">
    <property type="protein sequence ID" value="GBG67392"/>
    <property type="gene ID" value="CBR_g529"/>
</dbReference>
<accession>A0A388KBF4</accession>
<evidence type="ECO:0000256" key="1">
    <source>
        <dbReference type="SAM" id="MobiDB-lite"/>
    </source>
</evidence>
<feature type="compositionally biased region" description="Acidic residues" evidence="1">
    <location>
        <begin position="167"/>
        <end position="219"/>
    </location>
</feature>
<comment type="caution">
    <text evidence="2">The sequence shown here is derived from an EMBL/GenBank/DDBJ whole genome shotgun (WGS) entry which is preliminary data.</text>
</comment>
<sequence>MERYRTLVTSRRVASAFIFPSCYGRVVVESAVIVNMTGTDRTVEGEVSDDEVELLLVQAWRTGTEGDFLGIIFGEVSAITSELLVVLVQVLDDLPLEILSRCDERPETETLTRSLEPHLLWSTCTELDEGSYYLPPRGVFLTVEITDLSTWDPLVRRVPEGQTSEEVKEEEEEESEESVEEEEWNDDPDYREFDDEVLGEAGSGEDNEEQEDDSEEEATSTDSSEAAELTSEEQEAEE</sequence>
<name>A0A388KBF4_CHABU</name>